<dbReference type="InterPro" id="IPR012394">
    <property type="entry name" value="Aldehyde_DH_NAD(P)"/>
</dbReference>
<evidence type="ECO:0000256" key="4">
    <source>
        <dbReference type="PROSITE-ProRule" id="PRU10007"/>
    </source>
</evidence>
<evidence type="ECO:0000259" key="6">
    <source>
        <dbReference type="Pfam" id="PF00171"/>
    </source>
</evidence>
<sequence>MYTNCEQLIAQQKAFFQSGKSRELKFRKAQLQKLRDIIDQNKSKILAGLREDLNKPELEGYYEFNSIAEIDYALKHLNQWAKTRRTLTPLVMWPSIGEIHPEPLGVVLIISAWNYPFNLAITPLVGAIAAGNCAVIKPSEIAPNTSHVLAELIEENFDPSYLAVVEGDAQVSQELLAQNFDHILFTGSARVGKIVMEVAAKNLTPVTLELGGKNPCIVDRDCDLNCTTRRIIWGKFFNAGQICIAPDYLLVNRKVKDDLIQAMLAEVKAFYGENPEESPDYARIVNDKQFNYLQGLLQEGNILCGGKTNPKTRYIAPTLIEGVTWDSLVMQEEIFGPILPILEYSQIEEAIAEINQRPKPLALYLFSKRAQIQRQVLQQVSSGTVALNDTVLQFNIPQLPFGGVGQSGMGGYHGFASFKTFSHYKSVLRRWFWLDLSLRYPPYGNKLKLLKKLLRY</sequence>
<comment type="similarity">
    <text evidence="1 3 5">Belongs to the aldehyde dehydrogenase family.</text>
</comment>
<feature type="active site" evidence="4">
    <location>
        <position position="209"/>
    </location>
</feature>
<dbReference type="Gene3D" id="3.40.309.10">
    <property type="entry name" value="Aldehyde Dehydrogenase, Chain A, domain 2"/>
    <property type="match status" value="1"/>
</dbReference>
<evidence type="ECO:0000256" key="3">
    <source>
        <dbReference type="PIRNR" id="PIRNR036492"/>
    </source>
</evidence>
<accession>A0ABT7BIS7</accession>
<dbReference type="InterPro" id="IPR016161">
    <property type="entry name" value="Ald_DH/histidinol_DH"/>
</dbReference>
<dbReference type="CDD" id="cd07136">
    <property type="entry name" value="ALDH_YwdH-P39616"/>
    <property type="match status" value="1"/>
</dbReference>
<evidence type="ECO:0000256" key="1">
    <source>
        <dbReference type="ARBA" id="ARBA00009986"/>
    </source>
</evidence>
<evidence type="ECO:0000256" key="5">
    <source>
        <dbReference type="RuleBase" id="RU003345"/>
    </source>
</evidence>
<dbReference type="PANTHER" id="PTHR43570:SF16">
    <property type="entry name" value="ALDEHYDE DEHYDROGENASE TYPE III, ISOFORM Q"/>
    <property type="match status" value="1"/>
</dbReference>
<dbReference type="Pfam" id="PF00171">
    <property type="entry name" value="Aldedh"/>
    <property type="match status" value="1"/>
</dbReference>
<reference evidence="7 8" key="1">
    <citation type="submission" date="2023-01" db="EMBL/GenBank/DDBJ databases">
        <title>Novel diversity within Roseofilum (Cyanobacteria; Desertifilaceae) from marine benthic mats with descriptions of four novel species.</title>
        <authorList>
            <person name="Wang Y."/>
            <person name="Berthold D.E."/>
            <person name="Hu J."/>
            <person name="Lefler F.W."/>
            <person name="Laughinghouse H.D. IV."/>
        </authorList>
    </citation>
    <scope>NUCLEOTIDE SEQUENCE [LARGE SCALE GENOMIC DNA]</scope>
    <source>
        <strain evidence="7 8">BLCC-M91</strain>
    </source>
</reference>
<keyword evidence="8" id="KW-1185">Reference proteome</keyword>
<dbReference type="InterPro" id="IPR029510">
    <property type="entry name" value="Ald_DH_CS_GLU"/>
</dbReference>
<dbReference type="PIRSF" id="PIRSF036492">
    <property type="entry name" value="ALDH"/>
    <property type="match status" value="1"/>
</dbReference>
<dbReference type="PROSITE" id="PS00070">
    <property type="entry name" value="ALDEHYDE_DEHYDR_CYS"/>
    <property type="match status" value="1"/>
</dbReference>
<proteinExistence type="inferred from homology"/>
<dbReference type="PROSITE" id="PS00687">
    <property type="entry name" value="ALDEHYDE_DEHYDR_GLU"/>
    <property type="match status" value="1"/>
</dbReference>
<comment type="caution">
    <text evidence="7">The sequence shown here is derived from an EMBL/GenBank/DDBJ whole genome shotgun (WGS) entry which is preliminary data.</text>
</comment>
<dbReference type="InterPro" id="IPR015590">
    <property type="entry name" value="Aldehyde_DH_dom"/>
</dbReference>
<protein>
    <recommendedName>
        <fullName evidence="3">Aldehyde dehydrogenase</fullName>
    </recommendedName>
</protein>
<keyword evidence="2 3" id="KW-0560">Oxidoreductase</keyword>
<feature type="domain" description="Aldehyde dehydrogenase" evidence="6">
    <location>
        <begin position="5"/>
        <end position="427"/>
    </location>
</feature>
<evidence type="ECO:0000313" key="8">
    <source>
        <dbReference type="Proteomes" id="UP001231370"/>
    </source>
</evidence>
<evidence type="ECO:0000256" key="2">
    <source>
        <dbReference type="ARBA" id="ARBA00023002"/>
    </source>
</evidence>
<dbReference type="Proteomes" id="UP001231370">
    <property type="component" value="Unassembled WGS sequence"/>
</dbReference>
<evidence type="ECO:0000313" key="7">
    <source>
        <dbReference type="EMBL" id="MDJ1178687.1"/>
    </source>
</evidence>
<dbReference type="SUPFAM" id="SSF53720">
    <property type="entry name" value="ALDH-like"/>
    <property type="match status" value="1"/>
</dbReference>
<organism evidence="7 8">
    <name type="scientific">Roseofilum halophilum BLCC-M91</name>
    <dbReference type="NCBI Taxonomy" id="3022259"/>
    <lineage>
        <taxon>Bacteria</taxon>
        <taxon>Bacillati</taxon>
        <taxon>Cyanobacteriota</taxon>
        <taxon>Cyanophyceae</taxon>
        <taxon>Desertifilales</taxon>
        <taxon>Desertifilaceae</taxon>
        <taxon>Roseofilum</taxon>
        <taxon>Roseofilum halophilum</taxon>
    </lineage>
</organism>
<dbReference type="RefSeq" id="WP_283761999.1">
    <property type="nucleotide sequence ID" value="NZ_JAQPOK010000063.1"/>
</dbReference>
<dbReference type="Gene3D" id="3.40.605.10">
    <property type="entry name" value="Aldehyde Dehydrogenase, Chain A, domain 1"/>
    <property type="match status" value="1"/>
</dbReference>
<dbReference type="InterPro" id="IPR016162">
    <property type="entry name" value="Ald_DH_N"/>
</dbReference>
<name>A0ABT7BIS7_9CYAN</name>
<dbReference type="InterPro" id="IPR016163">
    <property type="entry name" value="Ald_DH_C"/>
</dbReference>
<dbReference type="InterPro" id="IPR016160">
    <property type="entry name" value="Ald_DH_CS_CYS"/>
</dbReference>
<dbReference type="PANTHER" id="PTHR43570">
    <property type="entry name" value="ALDEHYDE DEHYDROGENASE"/>
    <property type="match status" value="1"/>
</dbReference>
<dbReference type="EMBL" id="JAQPOK010000063">
    <property type="protein sequence ID" value="MDJ1178687.1"/>
    <property type="molecule type" value="Genomic_DNA"/>
</dbReference>
<gene>
    <name evidence="7" type="ORF">PJF56_07420</name>
</gene>